<dbReference type="Proteomes" id="UP000092668">
    <property type="component" value="Unassembled WGS sequence"/>
</dbReference>
<evidence type="ECO:0000313" key="2">
    <source>
        <dbReference type="EMBL" id="NDJ88830.1"/>
    </source>
</evidence>
<dbReference type="Pfam" id="PF12680">
    <property type="entry name" value="SnoaL_2"/>
    <property type="match status" value="1"/>
</dbReference>
<reference evidence="3 4" key="1">
    <citation type="submission" date="2015-06" db="EMBL/GenBank/DDBJ databases">
        <title>Genome sequence of Mycobacterium kumamotonense strain Roo.</title>
        <authorList>
            <person name="Greninger A.L."/>
            <person name="Cunningham G."/>
            <person name="Miller S."/>
        </authorList>
    </citation>
    <scope>NUCLEOTIDE SEQUENCE [LARGE SCALE GENOMIC DNA]</scope>
    <source>
        <strain evidence="3 4">Roo</strain>
    </source>
</reference>
<accession>A0A1B8SH50</accession>
<dbReference type="EMBL" id="LFOE01000010">
    <property type="protein sequence ID" value="OBY32026.1"/>
    <property type="molecule type" value="Genomic_DNA"/>
</dbReference>
<dbReference type="AlphaFoldDB" id="A0A1B8SH50"/>
<dbReference type="OrthoDB" id="5176305at2"/>
<dbReference type="EMBL" id="JAACYR010000016">
    <property type="protein sequence ID" value="NDJ88830.1"/>
    <property type="molecule type" value="Genomic_DNA"/>
</dbReference>
<proteinExistence type="predicted"/>
<dbReference type="InterPro" id="IPR032710">
    <property type="entry name" value="NTF2-like_dom_sf"/>
</dbReference>
<evidence type="ECO:0000313" key="5">
    <source>
        <dbReference type="Proteomes" id="UP000466523"/>
    </source>
</evidence>
<protein>
    <submittedName>
        <fullName evidence="2">DUF4440 domain-containing protein</fullName>
    </submittedName>
    <submittedName>
        <fullName evidence="3">Ketosteroid isomerase</fullName>
    </submittedName>
</protein>
<evidence type="ECO:0000313" key="3">
    <source>
        <dbReference type="EMBL" id="OBY32026.1"/>
    </source>
</evidence>
<organism evidence="3 4">
    <name type="scientific">Mycolicibacter kumamotonensis</name>
    <dbReference type="NCBI Taxonomy" id="354243"/>
    <lineage>
        <taxon>Bacteria</taxon>
        <taxon>Bacillati</taxon>
        <taxon>Actinomycetota</taxon>
        <taxon>Actinomycetes</taxon>
        <taxon>Mycobacteriales</taxon>
        <taxon>Mycobacteriaceae</taxon>
        <taxon>Mycolicibacter</taxon>
    </lineage>
</organism>
<keyword evidence="4" id="KW-1185">Reference proteome</keyword>
<evidence type="ECO:0000313" key="4">
    <source>
        <dbReference type="Proteomes" id="UP000092668"/>
    </source>
</evidence>
<dbReference type="GO" id="GO:0016853">
    <property type="term" value="F:isomerase activity"/>
    <property type="evidence" value="ECO:0007669"/>
    <property type="project" value="UniProtKB-KW"/>
</dbReference>
<comment type="caution">
    <text evidence="3">The sequence shown here is derived from an EMBL/GenBank/DDBJ whole genome shotgun (WGS) entry which is preliminary data.</text>
</comment>
<evidence type="ECO:0000259" key="1">
    <source>
        <dbReference type="Pfam" id="PF12680"/>
    </source>
</evidence>
<dbReference type="SUPFAM" id="SSF54427">
    <property type="entry name" value="NTF2-like"/>
    <property type="match status" value="1"/>
</dbReference>
<dbReference type="PANTHER" id="PTHR41252">
    <property type="entry name" value="BLR2505 PROTEIN"/>
    <property type="match status" value="1"/>
</dbReference>
<dbReference type="Gene3D" id="3.10.450.50">
    <property type="match status" value="1"/>
</dbReference>
<dbReference type="RefSeq" id="WP_019736573.1">
    <property type="nucleotide sequence ID" value="NZ_JAACYR010000016.1"/>
</dbReference>
<reference evidence="2 5" key="2">
    <citation type="submission" date="2020-01" db="EMBL/GenBank/DDBJ databases">
        <authorList>
            <person name="Sanchez-Estrada R."/>
            <person name="Gonzalez-Y-Merchand J.A."/>
            <person name="Rivera-Gutierrez S."/>
        </authorList>
    </citation>
    <scope>NUCLEOTIDE SEQUENCE [LARGE SCALE GENOMIC DNA]</scope>
    <source>
        <strain evidence="2 5">CST 7247</strain>
    </source>
</reference>
<dbReference type="PATRIC" id="fig|354243.3.peg.2050"/>
<dbReference type="STRING" id="354243.BST28_12475"/>
<dbReference type="Proteomes" id="UP000466523">
    <property type="component" value="Unassembled WGS sequence"/>
</dbReference>
<keyword evidence="3" id="KW-0413">Isomerase</keyword>
<feature type="domain" description="SnoaL-like" evidence="1">
    <location>
        <begin position="9"/>
        <end position="106"/>
    </location>
</feature>
<gene>
    <name evidence="3" type="ORF">ACT18_09870</name>
    <name evidence="2" type="ORF">GWR20_06610</name>
</gene>
<dbReference type="CDD" id="cd00531">
    <property type="entry name" value="NTF2_like"/>
    <property type="match status" value="1"/>
</dbReference>
<dbReference type="InterPro" id="IPR037401">
    <property type="entry name" value="SnoaL-like"/>
</dbReference>
<sequence length="128" mass="13749">MSEQNIELVRSGYQAFASGDTEALMALFDDDIEWVQPGDSAVSGTYRGKTELSGFLAGLAAKSPMIAPHRFLADGDTVVVLSEASVGGERGHSAEVYTIRNGKTVRVEVYGDTAMMERQYGRKNVAAV</sequence>
<name>A0A1B8SH50_9MYCO</name>
<dbReference type="PANTHER" id="PTHR41252:SF1">
    <property type="entry name" value="BLR2505 PROTEIN"/>
    <property type="match status" value="1"/>
</dbReference>